<name>A0A7H8N3C4_9ACTN</name>
<dbReference type="InterPro" id="IPR010982">
    <property type="entry name" value="Lambda_DNA-bd_dom_sf"/>
</dbReference>
<feature type="compositionally biased region" description="Basic and acidic residues" evidence="1">
    <location>
        <begin position="142"/>
        <end position="155"/>
    </location>
</feature>
<dbReference type="Gene3D" id="1.10.260.40">
    <property type="entry name" value="lambda repressor-like DNA-binding domains"/>
    <property type="match status" value="1"/>
</dbReference>
<dbReference type="RefSeq" id="WP_176160739.1">
    <property type="nucleotide sequence ID" value="NZ_CP054929.1"/>
</dbReference>
<gene>
    <name evidence="3" type="ORF">HUT08_05025</name>
</gene>
<reference evidence="3 4" key="1">
    <citation type="submission" date="2020-06" db="EMBL/GenBank/DDBJ databases">
        <title>Genome mining for natural products.</title>
        <authorList>
            <person name="Zhang B."/>
            <person name="Shi J."/>
            <person name="Ge H."/>
        </authorList>
    </citation>
    <scope>NUCLEOTIDE SEQUENCE [LARGE SCALE GENOMIC DNA]</scope>
    <source>
        <strain evidence="3 4">NA00687</strain>
    </source>
</reference>
<evidence type="ECO:0000259" key="2">
    <source>
        <dbReference type="PROSITE" id="PS50943"/>
    </source>
</evidence>
<feature type="domain" description="HTH cro/C1-type" evidence="2">
    <location>
        <begin position="192"/>
        <end position="236"/>
    </location>
</feature>
<dbReference type="SUPFAM" id="SSF47413">
    <property type="entry name" value="lambda repressor-like DNA-binding domains"/>
    <property type="match status" value="1"/>
</dbReference>
<accession>A0A7H8N3C4</accession>
<dbReference type="EMBL" id="CP054929">
    <property type="protein sequence ID" value="QKW49007.1"/>
    <property type="molecule type" value="Genomic_DNA"/>
</dbReference>
<dbReference type="Proteomes" id="UP000509303">
    <property type="component" value="Chromosome"/>
</dbReference>
<dbReference type="Pfam" id="PF13560">
    <property type="entry name" value="HTH_31"/>
    <property type="match status" value="1"/>
</dbReference>
<keyword evidence="4" id="KW-1185">Reference proteome</keyword>
<dbReference type="InterPro" id="IPR001387">
    <property type="entry name" value="Cro/C1-type_HTH"/>
</dbReference>
<dbReference type="SMART" id="SM00530">
    <property type="entry name" value="HTH_XRE"/>
    <property type="match status" value="1"/>
</dbReference>
<feature type="region of interest" description="Disordered" evidence="1">
    <location>
        <begin position="142"/>
        <end position="171"/>
    </location>
</feature>
<dbReference type="PROSITE" id="PS50943">
    <property type="entry name" value="HTH_CROC1"/>
    <property type="match status" value="1"/>
</dbReference>
<dbReference type="AlphaFoldDB" id="A0A7H8N3C4"/>
<dbReference type="CDD" id="cd00093">
    <property type="entry name" value="HTH_XRE"/>
    <property type="match status" value="1"/>
</dbReference>
<proteinExistence type="predicted"/>
<evidence type="ECO:0000313" key="4">
    <source>
        <dbReference type="Proteomes" id="UP000509303"/>
    </source>
</evidence>
<dbReference type="GO" id="GO:0003677">
    <property type="term" value="F:DNA binding"/>
    <property type="evidence" value="ECO:0007669"/>
    <property type="project" value="InterPro"/>
</dbReference>
<feature type="compositionally biased region" description="Low complexity" evidence="1">
    <location>
        <begin position="156"/>
        <end position="166"/>
    </location>
</feature>
<evidence type="ECO:0000256" key="1">
    <source>
        <dbReference type="SAM" id="MobiDB-lite"/>
    </source>
</evidence>
<protein>
    <submittedName>
        <fullName evidence="3">Helix-turn-helix transcriptional regulator</fullName>
    </submittedName>
</protein>
<organism evidence="3 4">
    <name type="scientific">Streptomyces buecherae</name>
    <dbReference type="NCBI Taxonomy" id="2763006"/>
    <lineage>
        <taxon>Bacteria</taxon>
        <taxon>Bacillati</taxon>
        <taxon>Actinomycetota</taxon>
        <taxon>Actinomycetes</taxon>
        <taxon>Kitasatosporales</taxon>
        <taxon>Streptomycetaceae</taxon>
        <taxon>Streptomyces</taxon>
    </lineage>
</organism>
<sequence>MSEVRHTCAFCRRGMDVRQGPGRRRVYCSTACRRRAQRARSQGQRERSSQPVSTGLALSVAEGLPEEVAALLAAEQAGAALEAVLERARRLAREVECYVAAAVEDGRRAGRSWDEVAAAAAVSTYTARTRWGEGEVRRLLGRRDRERGAGRDEAPRASPGRASAARQGEHAAMERAGRALAAALSQLHGDRSLQELARAVGRSPSYISRILSGERSAAWPVVEALVRECGGRPEYVRHLWESAHGLAPRARVGVDEAARRVHAAVMGLYLAAACPDVEQVCKASEALSAEWVGRVLAGVEVPDWARLSALVSALGARPGDLRAVWEGLH</sequence>
<evidence type="ECO:0000313" key="3">
    <source>
        <dbReference type="EMBL" id="QKW49007.1"/>
    </source>
</evidence>